<evidence type="ECO:0000313" key="5">
    <source>
        <dbReference type="Proteomes" id="UP000238196"/>
    </source>
</evidence>
<feature type="chain" id="PRO_5015522472" evidence="3">
    <location>
        <begin position="23"/>
        <end position="319"/>
    </location>
</feature>
<feature type="compositionally biased region" description="Low complexity" evidence="1">
    <location>
        <begin position="39"/>
        <end position="48"/>
    </location>
</feature>
<keyword evidence="2" id="KW-1133">Transmembrane helix</keyword>
<comment type="caution">
    <text evidence="4">The sequence shown here is derived from an EMBL/GenBank/DDBJ whole genome shotgun (WGS) entry which is preliminary data.</text>
</comment>
<keyword evidence="2" id="KW-0472">Membrane</keyword>
<name>A0A2S5KJS6_9PROT</name>
<evidence type="ECO:0000256" key="1">
    <source>
        <dbReference type="SAM" id="MobiDB-lite"/>
    </source>
</evidence>
<feature type="transmembrane region" description="Helical" evidence="2">
    <location>
        <begin position="278"/>
        <end position="301"/>
    </location>
</feature>
<dbReference type="AlphaFoldDB" id="A0A2S5KJS6"/>
<dbReference type="Proteomes" id="UP000238196">
    <property type="component" value="Unassembled WGS sequence"/>
</dbReference>
<feature type="region of interest" description="Disordered" evidence="1">
    <location>
        <begin position="25"/>
        <end position="48"/>
    </location>
</feature>
<reference evidence="4 5" key="1">
    <citation type="submission" date="2018-02" db="EMBL/GenBank/DDBJ databases">
        <title>novel marine gammaproteobacteria from coastal saline agro ecosystem.</title>
        <authorList>
            <person name="Krishnan R."/>
            <person name="Ramesh Kumar N."/>
        </authorList>
    </citation>
    <scope>NUCLEOTIDE SEQUENCE [LARGE SCALE GENOMIC DNA]</scope>
    <source>
        <strain evidence="4 5">228</strain>
    </source>
</reference>
<dbReference type="Pfam" id="PF09935">
    <property type="entry name" value="DUF2167"/>
    <property type="match status" value="1"/>
</dbReference>
<dbReference type="EMBL" id="PRLP01000109">
    <property type="protein sequence ID" value="PPC75084.1"/>
    <property type="molecule type" value="Genomic_DNA"/>
</dbReference>
<protein>
    <submittedName>
        <fullName evidence="4">DUF2167 domain-containing protein</fullName>
    </submittedName>
</protein>
<keyword evidence="3" id="KW-0732">Signal</keyword>
<evidence type="ECO:0000313" key="4">
    <source>
        <dbReference type="EMBL" id="PPC75084.1"/>
    </source>
</evidence>
<proteinExistence type="predicted"/>
<dbReference type="InterPro" id="IPR018682">
    <property type="entry name" value="DUF2167_membr"/>
</dbReference>
<evidence type="ECO:0000256" key="3">
    <source>
        <dbReference type="SAM" id="SignalP"/>
    </source>
</evidence>
<keyword evidence="2" id="KW-0812">Transmembrane</keyword>
<gene>
    <name evidence="4" type="ORF">C4K68_22225</name>
</gene>
<accession>A0A2S5KJS6</accession>
<feature type="signal peptide" evidence="3">
    <location>
        <begin position="1"/>
        <end position="22"/>
    </location>
</feature>
<dbReference type="OrthoDB" id="196355at2"/>
<sequence>MKTILTTALLTLTLASTCLSWAESSAPATPDSPVVTETPAASAPSPQPMSAEQFVASLHKQTGKVTLPGDIATLDVPASFYYLSPADAAKVLVDAWGNPPGQDTLGMLFPAGMTPLDDNAWGVNIQYEEEGHVEDDDADTINYDDLLTQMKDDMLSANDSRKQAGYPGIELVGWAEPPHYDKEHKKLYWAKELKFDGVQINTLNYNVRVLGRKGVLVMNFVAGMDQLAEINRNIDPVMAMANFNQGHRYLDFDPSVDKVAAYGIGALIAGKVLAKTGLFVGLLLALKKFWILLLAGLFGGFKTLFRRKKEAPAQQNIDV</sequence>
<evidence type="ECO:0000256" key="2">
    <source>
        <dbReference type="SAM" id="Phobius"/>
    </source>
</evidence>
<organism evidence="4 5">
    <name type="scientific">Proteobacteria bacterium 228</name>
    <dbReference type="NCBI Taxonomy" id="2083153"/>
    <lineage>
        <taxon>Bacteria</taxon>
        <taxon>Pseudomonadati</taxon>
        <taxon>Pseudomonadota</taxon>
    </lineage>
</organism>